<comment type="function">
    <text evidence="5">Methylates the class 1 translation termination release factors RF1/PrfA and RF2/PrfB on the glutamine residue of the universally conserved GGQ motif.</text>
</comment>
<comment type="caution">
    <text evidence="8">The sequence shown here is derived from an EMBL/GenBank/DDBJ whole genome shotgun (WGS) entry which is preliminary data.</text>
</comment>
<dbReference type="SUPFAM" id="SSF53335">
    <property type="entry name" value="S-adenosyl-L-methionine-dependent methyltransferases"/>
    <property type="match status" value="1"/>
</dbReference>
<dbReference type="InterPro" id="IPR007848">
    <property type="entry name" value="Small_mtfrase_dom"/>
</dbReference>
<dbReference type="HAMAP" id="MF_02126">
    <property type="entry name" value="RF_methyltr_PrmC"/>
    <property type="match status" value="1"/>
</dbReference>
<dbReference type="RefSeq" id="WP_121907325.1">
    <property type="nucleotide sequence ID" value="NZ_REFC01000012.1"/>
</dbReference>
<dbReference type="InterPro" id="IPR019874">
    <property type="entry name" value="RF_methyltr_PrmC"/>
</dbReference>
<dbReference type="PANTHER" id="PTHR18895:SF74">
    <property type="entry name" value="MTRF1L RELEASE FACTOR GLUTAMINE METHYLTRANSFERASE"/>
    <property type="match status" value="1"/>
</dbReference>
<gene>
    <name evidence="5" type="primary">prmC</name>
    <name evidence="8" type="ORF">BXY75_1795</name>
</gene>
<evidence type="ECO:0000256" key="5">
    <source>
        <dbReference type="HAMAP-Rule" id="MF_02126"/>
    </source>
</evidence>
<feature type="binding site" evidence="5">
    <location>
        <position position="188"/>
    </location>
    <ligand>
        <name>S-adenosyl-L-methionine</name>
        <dbReference type="ChEBI" id="CHEBI:59789"/>
    </ligand>
</feature>
<dbReference type="GO" id="GO:0032259">
    <property type="term" value="P:methylation"/>
    <property type="evidence" value="ECO:0007669"/>
    <property type="project" value="UniProtKB-KW"/>
</dbReference>
<name>A0A3L9YYJ9_9FLAO</name>
<dbReference type="EMBL" id="REFC01000012">
    <property type="protein sequence ID" value="RMA64910.1"/>
    <property type="molecule type" value="Genomic_DNA"/>
</dbReference>
<dbReference type="NCBIfam" id="TIGR03534">
    <property type="entry name" value="RF_mod_PrmC"/>
    <property type="match status" value="1"/>
</dbReference>
<feature type="domain" description="Release factor glutamine methyltransferase N-terminal" evidence="7">
    <location>
        <begin position="28"/>
        <end position="76"/>
    </location>
</feature>
<dbReference type="Pfam" id="PF05175">
    <property type="entry name" value="MTS"/>
    <property type="match status" value="1"/>
</dbReference>
<dbReference type="GO" id="GO:0003676">
    <property type="term" value="F:nucleic acid binding"/>
    <property type="evidence" value="ECO:0007669"/>
    <property type="project" value="InterPro"/>
</dbReference>
<comment type="similarity">
    <text evidence="5">Belongs to the protein N5-glutamine methyltransferase family. PrmC subfamily.</text>
</comment>
<dbReference type="InterPro" id="IPR050320">
    <property type="entry name" value="N5-glutamine_MTase"/>
</dbReference>
<dbReference type="PANTHER" id="PTHR18895">
    <property type="entry name" value="HEMK METHYLTRANSFERASE"/>
    <property type="match status" value="1"/>
</dbReference>
<evidence type="ECO:0000256" key="2">
    <source>
        <dbReference type="ARBA" id="ARBA00022679"/>
    </source>
</evidence>
<feature type="binding site" evidence="5">
    <location>
        <position position="145"/>
    </location>
    <ligand>
        <name>S-adenosyl-L-methionine</name>
        <dbReference type="ChEBI" id="CHEBI:59789"/>
    </ligand>
</feature>
<dbReference type="OrthoDB" id="9800643at2"/>
<evidence type="ECO:0000313" key="8">
    <source>
        <dbReference type="EMBL" id="RMA64910.1"/>
    </source>
</evidence>
<sequence length="285" mass="32359">MKLSSLKSHFTNSLSELYPSEEIGSFFSILSEKFLKLSRVEVAINPDKKVSEAIINTFENCIARLKHFEPIQYIIGETEFYGLPFKVTPHTLIPRPETEELVEWIVSDFREINPGVKILDIGTGSGCIAISLAKNISNSCVTAIDISKEALIVANENADLNNVDVTFELKDILASEELNSEYDIIVSNPPYVRELEKEQMQANVLKHEPNTALFVSNERPLVFYEAISKLAIKHLKPNGFLYFEINEYLSKELVKMLKGLGYEEVIVRKDLFGRDRMIKCTYNGK</sequence>
<evidence type="ECO:0000313" key="9">
    <source>
        <dbReference type="Proteomes" id="UP000271339"/>
    </source>
</evidence>
<dbReference type="InterPro" id="IPR040758">
    <property type="entry name" value="PrmC_N"/>
</dbReference>
<keyword evidence="2 5" id="KW-0808">Transferase</keyword>
<evidence type="ECO:0000256" key="3">
    <source>
        <dbReference type="ARBA" id="ARBA00022691"/>
    </source>
</evidence>
<feature type="domain" description="Methyltransferase small" evidence="6">
    <location>
        <begin position="114"/>
        <end position="202"/>
    </location>
</feature>
<dbReference type="Proteomes" id="UP000271339">
    <property type="component" value="Unassembled WGS sequence"/>
</dbReference>
<feature type="binding site" evidence="5">
    <location>
        <begin position="122"/>
        <end position="126"/>
    </location>
    <ligand>
        <name>S-adenosyl-L-methionine</name>
        <dbReference type="ChEBI" id="CHEBI:59789"/>
    </ligand>
</feature>
<dbReference type="PROSITE" id="PS00092">
    <property type="entry name" value="N6_MTASE"/>
    <property type="match status" value="1"/>
</dbReference>
<keyword evidence="3 5" id="KW-0949">S-adenosyl-L-methionine</keyword>
<dbReference type="GO" id="GO:0102559">
    <property type="term" value="F:peptide chain release factor N(5)-glutamine methyltransferase activity"/>
    <property type="evidence" value="ECO:0007669"/>
    <property type="project" value="UniProtKB-EC"/>
</dbReference>
<dbReference type="InterPro" id="IPR029063">
    <property type="entry name" value="SAM-dependent_MTases_sf"/>
</dbReference>
<dbReference type="Pfam" id="PF17827">
    <property type="entry name" value="PrmC_N"/>
    <property type="match status" value="1"/>
</dbReference>
<organism evidence="8 9">
    <name type="scientific">Ulvibacter antarcticus</name>
    <dbReference type="NCBI Taxonomy" id="442714"/>
    <lineage>
        <taxon>Bacteria</taxon>
        <taxon>Pseudomonadati</taxon>
        <taxon>Bacteroidota</taxon>
        <taxon>Flavobacteriia</taxon>
        <taxon>Flavobacteriales</taxon>
        <taxon>Flavobacteriaceae</taxon>
        <taxon>Ulvibacter</taxon>
    </lineage>
</organism>
<evidence type="ECO:0000256" key="4">
    <source>
        <dbReference type="ARBA" id="ARBA00048391"/>
    </source>
</evidence>
<comment type="catalytic activity">
    <reaction evidence="4 5">
        <text>L-glutaminyl-[peptide chain release factor] + S-adenosyl-L-methionine = N(5)-methyl-L-glutaminyl-[peptide chain release factor] + S-adenosyl-L-homocysteine + H(+)</text>
        <dbReference type="Rhea" id="RHEA:42896"/>
        <dbReference type="Rhea" id="RHEA-COMP:10271"/>
        <dbReference type="Rhea" id="RHEA-COMP:10272"/>
        <dbReference type="ChEBI" id="CHEBI:15378"/>
        <dbReference type="ChEBI" id="CHEBI:30011"/>
        <dbReference type="ChEBI" id="CHEBI:57856"/>
        <dbReference type="ChEBI" id="CHEBI:59789"/>
        <dbReference type="ChEBI" id="CHEBI:61891"/>
        <dbReference type="EC" id="2.1.1.297"/>
    </reaction>
</comment>
<dbReference type="NCBIfam" id="TIGR00536">
    <property type="entry name" value="hemK_fam"/>
    <property type="match status" value="1"/>
</dbReference>
<feature type="binding site" evidence="5">
    <location>
        <begin position="188"/>
        <end position="191"/>
    </location>
    <ligand>
        <name>substrate</name>
    </ligand>
</feature>
<keyword evidence="1 5" id="KW-0489">Methyltransferase</keyword>
<reference evidence="8 9" key="1">
    <citation type="submission" date="2018-10" db="EMBL/GenBank/DDBJ databases">
        <title>Genomic Encyclopedia of Archaeal and Bacterial Type Strains, Phase II (KMG-II): from individual species to whole genera.</title>
        <authorList>
            <person name="Goeker M."/>
        </authorList>
    </citation>
    <scope>NUCLEOTIDE SEQUENCE [LARGE SCALE GENOMIC DNA]</scope>
    <source>
        <strain evidence="8 9">DSM 23424</strain>
    </source>
</reference>
<accession>A0A3L9YYJ9</accession>
<protein>
    <recommendedName>
        <fullName evidence="5">Release factor glutamine methyltransferase</fullName>
        <shortName evidence="5">RF MTase</shortName>
        <ecNumber evidence="5">2.1.1.297</ecNumber>
    </recommendedName>
    <alternativeName>
        <fullName evidence="5">N5-glutamine methyltransferase PrmC</fullName>
    </alternativeName>
    <alternativeName>
        <fullName evidence="5">Protein-(glutamine-N5) MTase PrmC</fullName>
    </alternativeName>
    <alternativeName>
        <fullName evidence="5">Protein-glutamine N-methyltransferase PrmC</fullName>
    </alternativeName>
</protein>
<dbReference type="EC" id="2.1.1.297" evidence="5"/>
<evidence type="ECO:0000259" key="6">
    <source>
        <dbReference type="Pfam" id="PF05175"/>
    </source>
</evidence>
<keyword evidence="9" id="KW-1185">Reference proteome</keyword>
<evidence type="ECO:0000256" key="1">
    <source>
        <dbReference type="ARBA" id="ARBA00022603"/>
    </source>
</evidence>
<dbReference type="InterPro" id="IPR002052">
    <property type="entry name" value="DNA_methylase_N6_adenine_CS"/>
</dbReference>
<dbReference type="Gene3D" id="3.40.50.150">
    <property type="entry name" value="Vaccinia Virus protein VP39"/>
    <property type="match status" value="1"/>
</dbReference>
<dbReference type="InterPro" id="IPR004556">
    <property type="entry name" value="HemK-like"/>
</dbReference>
<evidence type="ECO:0000259" key="7">
    <source>
        <dbReference type="Pfam" id="PF17827"/>
    </source>
</evidence>
<dbReference type="AlphaFoldDB" id="A0A3L9YYJ9"/>
<proteinExistence type="inferred from homology"/>
<dbReference type="Gene3D" id="1.10.8.10">
    <property type="entry name" value="DNA helicase RuvA subunit, C-terminal domain"/>
    <property type="match status" value="1"/>
</dbReference>
<dbReference type="CDD" id="cd02440">
    <property type="entry name" value="AdoMet_MTases"/>
    <property type="match status" value="1"/>
</dbReference>
<comment type="caution">
    <text evidence="5">Lacks conserved residue(s) required for the propagation of feature annotation.</text>
</comment>